<protein>
    <submittedName>
        <fullName evidence="1">Uncharacterized protein</fullName>
    </submittedName>
</protein>
<accession>A0A368G1J4</accession>
<dbReference type="OrthoDB" id="10535907at2759"/>
<name>A0A368G1J4_ANCCA</name>
<reference evidence="1 2" key="1">
    <citation type="submission" date="2014-10" db="EMBL/GenBank/DDBJ databases">
        <title>Draft genome of the hookworm Ancylostoma caninum.</title>
        <authorList>
            <person name="Mitreva M."/>
        </authorList>
    </citation>
    <scope>NUCLEOTIDE SEQUENCE [LARGE SCALE GENOMIC DNA]</scope>
    <source>
        <strain evidence="1 2">Baltimore</strain>
    </source>
</reference>
<organism evidence="1 2">
    <name type="scientific">Ancylostoma caninum</name>
    <name type="common">Dog hookworm</name>
    <dbReference type="NCBI Taxonomy" id="29170"/>
    <lineage>
        <taxon>Eukaryota</taxon>
        <taxon>Metazoa</taxon>
        <taxon>Ecdysozoa</taxon>
        <taxon>Nematoda</taxon>
        <taxon>Chromadorea</taxon>
        <taxon>Rhabditida</taxon>
        <taxon>Rhabditina</taxon>
        <taxon>Rhabditomorpha</taxon>
        <taxon>Strongyloidea</taxon>
        <taxon>Ancylostomatidae</taxon>
        <taxon>Ancylostomatinae</taxon>
        <taxon>Ancylostoma</taxon>
    </lineage>
</organism>
<evidence type="ECO:0000313" key="1">
    <source>
        <dbReference type="EMBL" id="RCN37568.1"/>
    </source>
</evidence>
<evidence type="ECO:0000313" key="2">
    <source>
        <dbReference type="Proteomes" id="UP000252519"/>
    </source>
</evidence>
<keyword evidence="2" id="KW-1185">Reference proteome</keyword>
<sequence length="195" mass="21678">MNVMMFRADHLVWNRFVNRKPWKVQMWKMRKLLYRRSSCLAGSTRPPHPALEVLVVVLKRRTLPAVISLSAKEEEVLKQIEAAVSAEAEAGHAAAGEWEVAVLIETHREMASEIGIPEMGSVVVVDMEEEETSVIRVVSKAVEGIVAAGLDMACALTPLLSSVVVLLCLFTNTGKCYFFIFLITHLVRLSVVSIF</sequence>
<dbReference type="EMBL" id="JOJR01000459">
    <property type="protein sequence ID" value="RCN37568.1"/>
    <property type="molecule type" value="Genomic_DNA"/>
</dbReference>
<gene>
    <name evidence="1" type="ORF">ANCCAN_16533</name>
</gene>
<dbReference type="Proteomes" id="UP000252519">
    <property type="component" value="Unassembled WGS sequence"/>
</dbReference>
<proteinExistence type="predicted"/>
<dbReference type="AlphaFoldDB" id="A0A368G1J4"/>
<comment type="caution">
    <text evidence="1">The sequence shown here is derived from an EMBL/GenBank/DDBJ whole genome shotgun (WGS) entry which is preliminary data.</text>
</comment>